<dbReference type="InterPro" id="IPR018312">
    <property type="entry name" value="Chromosome_initiator_DnaA_CS"/>
</dbReference>
<protein>
    <recommendedName>
        <fullName evidence="1">Chromosomal replication initiator DnaA C-terminal domain-containing protein</fullName>
    </recommendedName>
</protein>
<dbReference type="SMART" id="SM00760">
    <property type="entry name" value="Bac_DnaA_C"/>
    <property type="match status" value="1"/>
</dbReference>
<dbReference type="GO" id="GO:0005524">
    <property type="term" value="F:ATP binding"/>
    <property type="evidence" value="ECO:0007669"/>
    <property type="project" value="InterPro"/>
</dbReference>
<evidence type="ECO:0000259" key="1">
    <source>
        <dbReference type="SMART" id="SM00760"/>
    </source>
</evidence>
<dbReference type="SUPFAM" id="SSF48295">
    <property type="entry name" value="TrpR-like"/>
    <property type="match status" value="1"/>
</dbReference>
<organism evidence="2 3">
    <name type="scientific">Alteriqipengyuania lutimaris</name>
    <dbReference type="NCBI Taxonomy" id="1538146"/>
    <lineage>
        <taxon>Bacteria</taxon>
        <taxon>Pseudomonadati</taxon>
        <taxon>Pseudomonadota</taxon>
        <taxon>Alphaproteobacteria</taxon>
        <taxon>Sphingomonadales</taxon>
        <taxon>Erythrobacteraceae</taxon>
        <taxon>Alteriqipengyuania</taxon>
    </lineage>
</organism>
<dbReference type="Pfam" id="PF08299">
    <property type="entry name" value="Bac_DnaA_C"/>
    <property type="match status" value="1"/>
</dbReference>
<dbReference type="CDD" id="cd06571">
    <property type="entry name" value="Bac_DnaA_C"/>
    <property type="match status" value="1"/>
</dbReference>
<dbReference type="RefSeq" id="WP_115491243.1">
    <property type="nucleotide sequence ID" value="NZ_JACHWW010000001.1"/>
</dbReference>
<evidence type="ECO:0000313" key="3">
    <source>
        <dbReference type="Proteomes" id="UP000254101"/>
    </source>
</evidence>
<dbReference type="GO" id="GO:0003688">
    <property type="term" value="F:DNA replication origin binding"/>
    <property type="evidence" value="ECO:0007669"/>
    <property type="project" value="InterPro"/>
</dbReference>
<feature type="domain" description="Chromosomal replication initiator DnaA C-terminal" evidence="1">
    <location>
        <begin position="14"/>
        <end position="84"/>
    </location>
</feature>
<dbReference type="EMBL" id="QRBB01000001">
    <property type="protein sequence ID" value="RDS77020.1"/>
    <property type="molecule type" value="Genomic_DNA"/>
</dbReference>
<sequence>MSKSWLDNWTPGAKHRAVIAYVAEIHHLEPAMLLGRSRTWNLGVPRFICCWVLRNLFPDLSYPMIGRVMAGRDHSTIIYAIQKVEKRRDACETFRRQTDAILEAARPYAARGQSAAFSPERLDEIALRAFGGAKTATQSVSQNEVSDDEARVLAAIQADVDAEADALLARVAQSEADKA</sequence>
<dbReference type="Gene3D" id="1.10.1750.10">
    <property type="match status" value="1"/>
</dbReference>
<dbReference type="GO" id="GO:0006275">
    <property type="term" value="P:regulation of DNA replication"/>
    <property type="evidence" value="ECO:0007669"/>
    <property type="project" value="InterPro"/>
</dbReference>
<reference evidence="2 3" key="1">
    <citation type="submission" date="2018-07" db="EMBL/GenBank/DDBJ databases">
        <title>Erythrobacter nanhaiensis sp. nov., a novel member of the genus Erythrobacter isolated from the South China Sea.</title>
        <authorList>
            <person name="Chen X."/>
            <person name="Liu J."/>
        </authorList>
    </citation>
    <scope>NUCLEOTIDE SEQUENCE [LARGE SCALE GENOMIC DNA]</scope>
    <source>
        <strain evidence="2 3">S-5</strain>
    </source>
</reference>
<accession>A0A395LQS6</accession>
<proteinExistence type="predicted"/>
<gene>
    <name evidence="2" type="ORF">DL238_04945</name>
</gene>
<evidence type="ECO:0000313" key="2">
    <source>
        <dbReference type="EMBL" id="RDS77020.1"/>
    </source>
</evidence>
<comment type="caution">
    <text evidence="2">The sequence shown here is derived from an EMBL/GenBank/DDBJ whole genome shotgun (WGS) entry which is preliminary data.</text>
</comment>
<dbReference type="InterPro" id="IPR013159">
    <property type="entry name" value="DnaA_C"/>
</dbReference>
<dbReference type="PROSITE" id="PS01008">
    <property type="entry name" value="DNAA"/>
    <property type="match status" value="1"/>
</dbReference>
<dbReference type="OrthoDB" id="7776290at2"/>
<keyword evidence="3" id="KW-1185">Reference proteome</keyword>
<name>A0A395LQS6_9SPHN</name>
<dbReference type="Proteomes" id="UP000254101">
    <property type="component" value="Unassembled WGS sequence"/>
</dbReference>
<dbReference type="AlphaFoldDB" id="A0A395LQS6"/>
<dbReference type="InterPro" id="IPR010921">
    <property type="entry name" value="Trp_repressor/repl_initiator"/>
</dbReference>
<dbReference type="GO" id="GO:0006270">
    <property type="term" value="P:DNA replication initiation"/>
    <property type="evidence" value="ECO:0007669"/>
    <property type="project" value="InterPro"/>
</dbReference>